<name>A0A0J8GUD7_9ALTE</name>
<dbReference type="GO" id="GO:0005829">
    <property type="term" value="C:cytosol"/>
    <property type="evidence" value="ECO:0007669"/>
    <property type="project" value="TreeGrafter"/>
</dbReference>
<protein>
    <submittedName>
        <fullName evidence="2">Aldo/keto reductase</fullName>
    </submittedName>
</protein>
<dbReference type="EMBL" id="LAZL01000004">
    <property type="protein sequence ID" value="KMT66390.1"/>
    <property type="molecule type" value="Genomic_DNA"/>
</dbReference>
<dbReference type="PANTHER" id="PTHR43364:SF1">
    <property type="entry name" value="OXIDOREDUCTASE YDHF"/>
    <property type="match status" value="1"/>
</dbReference>
<dbReference type="RefSeq" id="WP_048689932.1">
    <property type="nucleotide sequence ID" value="NZ_KQ130483.1"/>
</dbReference>
<dbReference type="Pfam" id="PF00248">
    <property type="entry name" value="Aldo_ket_red"/>
    <property type="match status" value="1"/>
</dbReference>
<sequence length="323" mass="35707">MANLAIQTHFPNASQVIYGCMGLGGGWNQGKVGTSEVQQAENIIDVCLSEQINFFDHADIYAFQKAEIAFGGALKNQPTLREKMILQSKCGIRLAEDGQVKHYDLSKDWIIKSVEGILSRLNTEYLDILLLHRPDPLMQPDEIAEAFSILKRSGKVDHFGVSNMHSAQVQLIQSSLDSPLVANQLEMSLAQLDWLNEGITACQPGYQNIAFSAGTIEYSMMNAIQLQSWGCLAQGLFSGRDVSNQSQVVQATASLVSQLALKYQTSLEAIVLAFLFKHPMNMQAVIGTTDIQRIKNCTQVANVNLSKMDWYLLFETARGAEMP</sequence>
<evidence type="ECO:0000259" key="1">
    <source>
        <dbReference type="Pfam" id="PF00248"/>
    </source>
</evidence>
<dbReference type="PANTHER" id="PTHR43364">
    <property type="entry name" value="NADH-SPECIFIC METHYLGLYOXAL REDUCTASE-RELATED"/>
    <property type="match status" value="1"/>
</dbReference>
<dbReference type="OrthoDB" id="9768793at2"/>
<evidence type="ECO:0000313" key="3">
    <source>
        <dbReference type="Proteomes" id="UP000037600"/>
    </source>
</evidence>
<gene>
    <name evidence="2" type="ORF">XM47_03960</name>
</gene>
<dbReference type="Proteomes" id="UP000037600">
    <property type="component" value="Unassembled WGS sequence"/>
</dbReference>
<dbReference type="InterPro" id="IPR036812">
    <property type="entry name" value="NAD(P)_OxRdtase_dom_sf"/>
</dbReference>
<feature type="domain" description="NADP-dependent oxidoreductase" evidence="1">
    <location>
        <begin position="16"/>
        <end position="310"/>
    </location>
</feature>
<reference evidence="2 3" key="1">
    <citation type="submission" date="2015-04" db="EMBL/GenBank/DDBJ databases">
        <title>Draft Genome Sequence of the Novel Agar-Digesting Marine Bacterium Q1.</title>
        <authorList>
            <person name="Li Y."/>
            <person name="Li D."/>
            <person name="Chen G."/>
            <person name="Du Z."/>
        </authorList>
    </citation>
    <scope>NUCLEOTIDE SEQUENCE [LARGE SCALE GENOMIC DNA]</scope>
    <source>
        <strain evidence="2 3">Q1</strain>
    </source>
</reference>
<comment type="caution">
    <text evidence="2">The sequence shown here is derived from an EMBL/GenBank/DDBJ whole genome shotgun (WGS) entry which is preliminary data.</text>
</comment>
<proteinExistence type="predicted"/>
<dbReference type="Gene3D" id="3.20.20.100">
    <property type="entry name" value="NADP-dependent oxidoreductase domain"/>
    <property type="match status" value="1"/>
</dbReference>
<dbReference type="InterPro" id="IPR050523">
    <property type="entry name" value="AKR_Detox_Biosynth"/>
</dbReference>
<keyword evidence="3" id="KW-1185">Reference proteome</keyword>
<dbReference type="SUPFAM" id="SSF51430">
    <property type="entry name" value="NAD(P)-linked oxidoreductase"/>
    <property type="match status" value="1"/>
</dbReference>
<dbReference type="STRING" id="1513271.XM47_03960"/>
<dbReference type="InterPro" id="IPR023210">
    <property type="entry name" value="NADP_OxRdtase_dom"/>
</dbReference>
<accession>A0A0J8GUD7</accession>
<evidence type="ECO:0000313" key="2">
    <source>
        <dbReference type="EMBL" id="KMT66390.1"/>
    </source>
</evidence>
<dbReference type="AlphaFoldDB" id="A0A0J8GUD7"/>
<organism evidence="2 3">
    <name type="scientific">Catenovulum maritimum</name>
    <dbReference type="NCBI Taxonomy" id="1513271"/>
    <lineage>
        <taxon>Bacteria</taxon>
        <taxon>Pseudomonadati</taxon>
        <taxon>Pseudomonadota</taxon>
        <taxon>Gammaproteobacteria</taxon>
        <taxon>Alteromonadales</taxon>
        <taxon>Alteromonadaceae</taxon>
        <taxon>Catenovulum</taxon>
    </lineage>
</organism>
<dbReference type="PATRIC" id="fig|1513271.3.peg.820"/>